<reference evidence="2 3" key="1">
    <citation type="submission" date="2020-08" db="EMBL/GenBank/DDBJ databases">
        <title>Sequencing the genomes of 1000 actinobacteria strains.</title>
        <authorList>
            <person name="Klenk H.-P."/>
        </authorList>
    </citation>
    <scope>NUCLEOTIDE SEQUENCE [LARGE SCALE GENOMIC DNA]</scope>
    <source>
        <strain evidence="2 3">DSM 45507</strain>
    </source>
</reference>
<proteinExistence type="predicted"/>
<dbReference type="SMART" id="SM00327">
    <property type="entry name" value="VWA"/>
    <property type="match status" value="1"/>
</dbReference>
<evidence type="ECO:0000259" key="1">
    <source>
        <dbReference type="PROSITE" id="PS50234"/>
    </source>
</evidence>
<dbReference type="Gene3D" id="3.40.50.410">
    <property type="entry name" value="von Willebrand factor, type A domain"/>
    <property type="match status" value="1"/>
</dbReference>
<organism evidence="2 3">
    <name type="scientific">Nonomuraea jabiensis</name>
    <dbReference type="NCBI Taxonomy" id="882448"/>
    <lineage>
        <taxon>Bacteria</taxon>
        <taxon>Bacillati</taxon>
        <taxon>Actinomycetota</taxon>
        <taxon>Actinomycetes</taxon>
        <taxon>Streptosporangiales</taxon>
        <taxon>Streptosporangiaceae</taxon>
        <taxon>Nonomuraea</taxon>
    </lineage>
</organism>
<dbReference type="RefSeq" id="WP_185067665.1">
    <property type="nucleotide sequence ID" value="NZ_JACHMB010000001.1"/>
</dbReference>
<gene>
    <name evidence="2" type="ORF">HD596_000489</name>
</gene>
<dbReference type="PANTHER" id="PTHR10579:SF43">
    <property type="entry name" value="ZINC FINGER (C3HC4-TYPE RING FINGER) FAMILY PROTEIN"/>
    <property type="match status" value="1"/>
</dbReference>
<dbReference type="SUPFAM" id="SSF53300">
    <property type="entry name" value="vWA-like"/>
    <property type="match status" value="1"/>
</dbReference>
<dbReference type="InterPro" id="IPR051266">
    <property type="entry name" value="CLCR"/>
</dbReference>
<evidence type="ECO:0000313" key="3">
    <source>
        <dbReference type="Proteomes" id="UP000579153"/>
    </source>
</evidence>
<dbReference type="InterPro" id="IPR002035">
    <property type="entry name" value="VWF_A"/>
</dbReference>
<accession>A0A7W9FY77</accession>
<feature type="domain" description="VWFA" evidence="1">
    <location>
        <begin position="40"/>
        <end position="218"/>
    </location>
</feature>
<name>A0A7W9FY77_9ACTN</name>
<comment type="caution">
    <text evidence="2">The sequence shown here is derived from an EMBL/GenBank/DDBJ whole genome shotgun (WGS) entry which is preliminary data.</text>
</comment>
<protein>
    <submittedName>
        <fullName evidence="2">Ca-activated chloride channel family protein</fullName>
    </submittedName>
</protein>
<dbReference type="EMBL" id="JACHMB010000001">
    <property type="protein sequence ID" value="MBB5773733.1"/>
    <property type="molecule type" value="Genomic_DNA"/>
</dbReference>
<dbReference type="Proteomes" id="UP000579153">
    <property type="component" value="Unassembled WGS sequence"/>
</dbReference>
<dbReference type="AlphaFoldDB" id="A0A7W9FY77"/>
<dbReference type="InterPro" id="IPR036465">
    <property type="entry name" value="vWFA_dom_sf"/>
</dbReference>
<keyword evidence="3" id="KW-1185">Reference proteome</keyword>
<sequence length="422" mass="44964">MHITAHLDLTVVPFDQDDEVTLMLEIAAPPPAIGDRPPATVQVVLDRSGSMGGARLAGAQRALLGLVDRLDPADNFGLVSFSNSARVELPAGPLAHKAAAKRTIEALRPMGSTDLSSGLLRGIQEARRVADERSATLLLISDGHANEGIVNHELLADIARDAHQHGVTTTALGYGLDYDERLIAAIADGGAGSSLHATEADTAVQLIASEVGVLLSKVVQAASLTITPRTAVSGLRLYGDLPCTQRADGAVVTELGDFYGGETRKLLIRMPVAGMAVLGLATVAELEFTYVESRTLTTYTVTVPVSVNVVPGDQAAGRIPNPVVRAEQLFHDAQEAKRRASDALLRGDVNAAEAILNAAGDALERSLAWAPNADEFLAEMEKLRRHALEARHDAARISKQVRSEWHMRTRKRGRSYDDREGG</sequence>
<dbReference type="Pfam" id="PF00092">
    <property type="entry name" value="VWA"/>
    <property type="match status" value="1"/>
</dbReference>
<dbReference type="PANTHER" id="PTHR10579">
    <property type="entry name" value="CALCIUM-ACTIVATED CHLORIDE CHANNEL REGULATOR"/>
    <property type="match status" value="1"/>
</dbReference>
<evidence type="ECO:0000313" key="2">
    <source>
        <dbReference type="EMBL" id="MBB5773733.1"/>
    </source>
</evidence>
<dbReference type="PROSITE" id="PS50234">
    <property type="entry name" value="VWFA"/>
    <property type="match status" value="1"/>
</dbReference>